<dbReference type="PIRSF" id="PIRSF015601">
    <property type="entry name" value="MTase_slr0722"/>
    <property type="match status" value="1"/>
</dbReference>
<dbReference type="PANTHER" id="PTHR30027">
    <property type="entry name" value="RIBOSOMAL RNA SMALL SUBUNIT METHYLTRANSFERASE E"/>
    <property type="match status" value="1"/>
</dbReference>
<sequence length="241" mass="27559">MKEARYFYVPDAAQATELPPEEVRHAVSVLRLKAGDEIFLMDGKGSFYQANVTLAATKHCMYDIVKTLPQQKTWKGHVHLAIAPTKMMDRMEWMIEKMTEVGFDEITFLNCCYSERKQLRIDRLEKIVIAAMKQSRKAWKPVVHPIMPFQDFVNQQREGGLYIAHCYTEIARKDFLNEIQQAGNQQDITILVGPEGDFSIDEVNQALEKGFSSVSLGQNRLRTETAGLVSIVMSQMVKRIL</sequence>
<comment type="similarity">
    <text evidence="2 10">Belongs to the RNA methyltransferase RsmE family.</text>
</comment>
<keyword evidence="3 10" id="KW-0963">Cytoplasm</keyword>
<comment type="caution">
    <text evidence="13">The sequence shown here is derived from an EMBL/GenBank/DDBJ whole genome shotgun (WGS) entry which is preliminary data.</text>
</comment>
<dbReference type="InterPro" id="IPR029026">
    <property type="entry name" value="tRNA_m1G_MTases_N"/>
</dbReference>
<evidence type="ECO:0000256" key="7">
    <source>
        <dbReference type="ARBA" id="ARBA00022691"/>
    </source>
</evidence>
<dbReference type="InterPro" id="IPR046887">
    <property type="entry name" value="RsmE_PUA-like"/>
</dbReference>
<keyword evidence="6 10" id="KW-0808">Transferase</keyword>
<comment type="subcellular location">
    <subcellularLocation>
        <location evidence="1 10">Cytoplasm</location>
    </subcellularLocation>
</comment>
<keyword evidence="7 10" id="KW-0949">S-adenosyl-L-methionine</keyword>
<comment type="function">
    <text evidence="8 10">Specifically methylates the N3 position of the uracil ring of uridine 1498 (m3U1498) in 16S rRNA. Acts on the fully assembled 30S ribosomal subunit.</text>
</comment>
<dbReference type="EC" id="2.1.1.193" evidence="10"/>
<dbReference type="Gene3D" id="2.40.240.20">
    <property type="entry name" value="Hypothetical PUA domain-like, domain 1"/>
    <property type="match status" value="1"/>
</dbReference>
<accession>A0A095ZHF7</accession>
<dbReference type="CDD" id="cd18084">
    <property type="entry name" value="RsmE-like"/>
    <property type="match status" value="1"/>
</dbReference>
<feature type="domain" description="Ribosomal RNA small subunit methyltransferase E methyltransferase" evidence="11">
    <location>
        <begin position="76"/>
        <end position="231"/>
    </location>
</feature>
<name>A0A095ZHF7_9BACT</name>
<dbReference type="InterPro" id="IPR006700">
    <property type="entry name" value="RsmE"/>
</dbReference>
<evidence type="ECO:0000256" key="3">
    <source>
        <dbReference type="ARBA" id="ARBA00022490"/>
    </source>
</evidence>
<dbReference type="Pfam" id="PF20260">
    <property type="entry name" value="PUA_4"/>
    <property type="match status" value="1"/>
</dbReference>
<evidence type="ECO:0000256" key="5">
    <source>
        <dbReference type="ARBA" id="ARBA00022603"/>
    </source>
</evidence>
<dbReference type="InterPro" id="IPR046886">
    <property type="entry name" value="RsmE_MTase_dom"/>
</dbReference>
<dbReference type="OrthoDB" id="9815641at2"/>
<dbReference type="PANTHER" id="PTHR30027:SF3">
    <property type="entry name" value="16S RRNA (URACIL(1498)-N(3))-METHYLTRANSFERASE"/>
    <property type="match status" value="1"/>
</dbReference>
<dbReference type="Proteomes" id="UP000029556">
    <property type="component" value="Unassembled WGS sequence"/>
</dbReference>
<dbReference type="InterPro" id="IPR015947">
    <property type="entry name" value="PUA-like_sf"/>
</dbReference>
<evidence type="ECO:0000313" key="13">
    <source>
        <dbReference type="EMBL" id="KGF34133.1"/>
    </source>
</evidence>
<dbReference type="NCBIfam" id="NF008702">
    <property type="entry name" value="PRK11713.6-1"/>
    <property type="match status" value="1"/>
</dbReference>
<comment type="catalytic activity">
    <reaction evidence="9 10">
        <text>uridine(1498) in 16S rRNA + S-adenosyl-L-methionine = N(3)-methyluridine(1498) in 16S rRNA + S-adenosyl-L-homocysteine + H(+)</text>
        <dbReference type="Rhea" id="RHEA:42920"/>
        <dbReference type="Rhea" id="RHEA-COMP:10283"/>
        <dbReference type="Rhea" id="RHEA-COMP:10284"/>
        <dbReference type="ChEBI" id="CHEBI:15378"/>
        <dbReference type="ChEBI" id="CHEBI:57856"/>
        <dbReference type="ChEBI" id="CHEBI:59789"/>
        <dbReference type="ChEBI" id="CHEBI:65315"/>
        <dbReference type="ChEBI" id="CHEBI:74502"/>
        <dbReference type="EC" id="2.1.1.193"/>
    </reaction>
</comment>
<dbReference type="Pfam" id="PF04452">
    <property type="entry name" value="Methyltrans_RNA"/>
    <property type="match status" value="1"/>
</dbReference>
<dbReference type="NCBIfam" id="TIGR00046">
    <property type="entry name" value="RsmE family RNA methyltransferase"/>
    <property type="match status" value="1"/>
</dbReference>
<protein>
    <recommendedName>
        <fullName evidence="10">Ribosomal RNA small subunit methyltransferase E</fullName>
        <ecNumber evidence="10">2.1.1.193</ecNumber>
    </recommendedName>
</protein>
<dbReference type="Gene3D" id="3.40.1280.10">
    <property type="match status" value="1"/>
</dbReference>
<dbReference type="InterPro" id="IPR029028">
    <property type="entry name" value="Alpha/beta_knot_MTases"/>
</dbReference>
<dbReference type="GO" id="GO:0070042">
    <property type="term" value="F:rRNA (uridine-N3-)-methyltransferase activity"/>
    <property type="evidence" value="ECO:0007669"/>
    <property type="project" value="TreeGrafter"/>
</dbReference>
<evidence type="ECO:0000256" key="9">
    <source>
        <dbReference type="ARBA" id="ARBA00047944"/>
    </source>
</evidence>
<evidence type="ECO:0000256" key="8">
    <source>
        <dbReference type="ARBA" id="ARBA00025699"/>
    </source>
</evidence>
<dbReference type="AlphaFoldDB" id="A0A095ZHF7"/>
<dbReference type="EMBL" id="JRNN01000073">
    <property type="protein sequence ID" value="KGF34133.1"/>
    <property type="molecule type" value="Genomic_DNA"/>
</dbReference>
<feature type="domain" description="Ribosomal RNA small subunit methyltransferase E PUA-like" evidence="12">
    <location>
        <begin position="18"/>
        <end position="55"/>
    </location>
</feature>
<keyword evidence="5 10" id="KW-0489">Methyltransferase</keyword>
<reference evidence="13 14" key="1">
    <citation type="submission" date="2014-07" db="EMBL/GenBank/DDBJ databases">
        <authorList>
            <person name="McCorrison J."/>
            <person name="Sanka R."/>
            <person name="Torralba M."/>
            <person name="Gillis M."/>
            <person name="Haft D.H."/>
            <person name="Methe B."/>
            <person name="Sutton G."/>
            <person name="Nelson K.E."/>
        </authorList>
    </citation>
    <scope>NUCLEOTIDE SEQUENCE [LARGE SCALE GENOMIC DNA]</scope>
    <source>
        <strain evidence="13 14">DNF00853</strain>
    </source>
</reference>
<evidence type="ECO:0000256" key="2">
    <source>
        <dbReference type="ARBA" id="ARBA00005528"/>
    </source>
</evidence>
<evidence type="ECO:0000256" key="6">
    <source>
        <dbReference type="ARBA" id="ARBA00022679"/>
    </source>
</evidence>
<evidence type="ECO:0000256" key="1">
    <source>
        <dbReference type="ARBA" id="ARBA00004496"/>
    </source>
</evidence>
<dbReference type="GO" id="GO:0005737">
    <property type="term" value="C:cytoplasm"/>
    <property type="evidence" value="ECO:0007669"/>
    <property type="project" value="UniProtKB-SubCell"/>
</dbReference>
<evidence type="ECO:0000313" key="14">
    <source>
        <dbReference type="Proteomes" id="UP000029556"/>
    </source>
</evidence>
<organism evidence="13 14">
    <name type="scientific">Hoylesella buccalis DNF00853</name>
    <dbReference type="NCBI Taxonomy" id="1401074"/>
    <lineage>
        <taxon>Bacteria</taxon>
        <taxon>Pseudomonadati</taxon>
        <taxon>Bacteroidota</taxon>
        <taxon>Bacteroidia</taxon>
        <taxon>Bacteroidales</taxon>
        <taxon>Prevotellaceae</taxon>
        <taxon>Hoylesella</taxon>
    </lineage>
</organism>
<dbReference type="SUPFAM" id="SSF75217">
    <property type="entry name" value="alpha/beta knot"/>
    <property type="match status" value="1"/>
</dbReference>
<evidence type="ECO:0000259" key="11">
    <source>
        <dbReference type="Pfam" id="PF04452"/>
    </source>
</evidence>
<proteinExistence type="inferred from homology"/>
<evidence type="ECO:0000256" key="4">
    <source>
        <dbReference type="ARBA" id="ARBA00022552"/>
    </source>
</evidence>
<dbReference type="SUPFAM" id="SSF88697">
    <property type="entry name" value="PUA domain-like"/>
    <property type="match status" value="1"/>
</dbReference>
<evidence type="ECO:0000259" key="12">
    <source>
        <dbReference type="Pfam" id="PF20260"/>
    </source>
</evidence>
<gene>
    <name evidence="13" type="ORF">HMPREF2137_09355</name>
</gene>
<dbReference type="GO" id="GO:0070475">
    <property type="term" value="P:rRNA base methylation"/>
    <property type="evidence" value="ECO:0007669"/>
    <property type="project" value="TreeGrafter"/>
</dbReference>
<dbReference type="RefSeq" id="WP_036873817.1">
    <property type="nucleotide sequence ID" value="NZ_JRNN01000073.1"/>
</dbReference>
<evidence type="ECO:0000256" key="10">
    <source>
        <dbReference type="PIRNR" id="PIRNR015601"/>
    </source>
</evidence>
<keyword evidence="4 10" id="KW-0698">rRNA processing</keyword>